<evidence type="ECO:0000256" key="1">
    <source>
        <dbReference type="SAM" id="MobiDB-lite"/>
    </source>
</evidence>
<protein>
    <submittedName>
        <fullName evidence="2">Uncharacterized protein</fullName>
    </submittedName>
</protein>
<dbReference type="EMBL" id="ML769849">
    <property type="protein sequence ID" value="KAE9386763.1"/>
    <property type="molecule type" value="Genomic_DNA"/>
</dbReference>
<sequence>MGSDVNSEHHEKDNSITYYGDLQQDHQPIDQEEDESTIDGEEQEQRILEEQDAWMQNKQDGPLQKQWDSTSRPPCTDNLLKFEMNPYQMQHADMLVNKHMVDKSNIKMLKENLAAAHAQADSLKQLNISVLSKEIHCYHMLCQWFESTVDEEVQKRLEFLHGKQAEII</sequence>
<evidence type="ECO:0000313" key="3">
    <source>
        <dbReference type="Proteomes" id="UP000799118"/>
    </source>
</evidence>
<proteinExistence type="predicted"/>
<organism evidence="2 3">
    <name type="scientific">Gymnopus androsaceus JB14</name>
    <dbReference type="NCBI Taxonomy" id="1447944"/>
    <lineage>
        <taxon>Eukaryota</taxon>
        <taxon>Fungi</taxon>
        <taxon>Dikarya</taxon>
        <taxon>Basidiomycota</taxon>
        <taxon>Agaricomycotina</taxon>
        <taxon>Agaricomycetes</taxon>
        <taxon>Agaricomycetidae</taxon>
        <taxon>Agaricales</taxon>
        <taxon>Marasmiineae</taxon>
        <taxon>Omphalotaceae</taxon>
        <taxon>Gymnopus</taxon>
    </lineage>
</organism>
<feature type="compositionally biased region" description="Basic and acidic residues" evidence="1">
    <location>
        <begin position="1"/>
        <end position="14"/>
    </location>
</feature>
<dbReference type="Proteomes" id="UP000799118">
    <property type="component" value="Unassembled WGS sequence"/>
</dbReference>
<evidence type="ECO:0000313" key="2">
    <source>
        <dbReference type="EMBL" id="KAE9386763.1"/>
    </source>
</evidence>
<reference evidence="2" key="1">
    <citation type="journal article" date="2019" name="Environ. Microbiol.">
        <title>Fungal ecological strategies reflected in gene transcription - a case study of two litter decomposers.</title>
        <authorList>
            <person name="Barbi F."/>
            <person name="Kohler A."/>
            <person name="Barry K."/>
            <person name="Baskaran P."/>
            <person name="Daum C."/>
            <person name="Fauchery L."/>
            <person name="Ihrmark K."/>
            <person name="Kuo A."/>
            <person name="LaButti K."/>
            <person name="Lipzen A."/>
            <person name="Morin E."/>
            <person name="Grigoriev I.V."/>
            <person name="Henrissat B."/>
            <person name="Lindahl B."/>
            <person name="Martin F."/>
        </authorList>
    </citation>
    <scope>NUCLEOTIDE SEQUENCE</scope>
    <source>
        <strain evidence="2">JB14</strain>
    </source>
</reference>
<feature type="region of interest" description="Disordered" evidence="1">
    <location>
        <begin position="1"/>
        <end position="74"/>
    </location>
</feature>
<accession>A0A6A4GN47</accession>
<feature type="compositionally biased region" description="Acidic residues" evidence="1">
    <location>
        <begin position="30"/>
        <end position="42"/>
    </location>
</feature>
<gene>
    <name evidence="2" type="ORF">BT96DRAFT_948862</name>
</gene>
<name>A0A6A4GN47_9AGAR</name>
<dbReference type="AlphaFoldDB" id="A0A6A4GN47"/>
<keyword evidence="3" id="KW-1185">Reference proteome</keyword>